<reference evidence="1 2" key="1">
    <citation type="submission" date="2016-10" db="EMBL/GenBank/DDBJ databases">
        <authorList>
            <person name="de Groot N.N."/>
        </authorList>
    </citation>
    <scope>NUCLEOTIDE SEQUENCE [LARGE SCALE GENOMIC DNA]</scope>
    <source>
        <strain evidence="1 2">CGMCC 1.10076</strain>
    </source>
</reference>
<dbReference type="OrthoDB" id="1254678at2"/>
<sequence>MTEETRLKIAKVYELVNRGEAGEKEAAKRALDRLMKRYNIDDSEIERIKEKTYSFKYSLEIDKSLFLELYDFFFPGKEFKPWLSTFGCREIQMKFEYLDYVLFSCAFEYFKQHMNKEYKKIVLPQLKRCRSAKTRNARRAELQQLFFGRYIIASKLYRPEDLTTIDLSKLTQKELADRAKMRGIEGGEYKTQLSTGLYLGDGN</sequence>
<dbReference type="STRING" id="1128970.SAMN04487935_3337"/>
<accession>A0A1G9BSH6</accession>
<dbReference type="AlphaFoldDB" id="A0A1G9BSH6"/>
<organism evidence="1 2">
    <name type="scientific">Flavobacterium noncentrifugens</name>
    <dbReference type="NCBI Taxonomy" id="1128970"/>
    <lineage>
        <taxon>Bacteria</taxon>
        <taxon>Pseudomonadati</taxon>
        <taxon>Bacteroidota</taxon>
        <taxon>Flavobacteriia</taxon>
        <taxon>Flavobacteriales</taxon>
        <taxon>Flavobacteriaceae</taxon>
        <taxon>Flavobacterium</taxon>
    </lineage>
</organism>
<evidence type="ECO:0008006" key="3">
    <source>
        <dbReference type="Google" id="ProtNLM"/>
    </source>
</evidence>
<proteinExistence type="predicted"/>
<name>A0A1G9BSH6_9FLAO</name>
<gene>
    <name evidence="1" type="ORF">SAMN04487935_3337</name>
</gene>
<dbReference type="RefSeq" id="WP_091398086.1">
    <property type="nucleotide sequence ID" value="NZ_BKAI01000012.1"/>
</dbReference>
<dbReference type="EMBL" id="FNEZ01000006">
    <property type="protein sequence ID" value="SDK42438.1"/>
    <property type="molecule type" value="Genomic_DNA"/>
</dbReference>
<evidence type="ECO:0000313" key="1">
    <source>
        <dbReference type="EMBL" id="SDK42438.1"/>
    </source>
</evidence>
<dbReference type="Proteomes" id="UP000199580">
    <property type="component" value="Unassembled WGS sequence"/>
</dbReference>
<keyword evidence="2" id="KW-1185">Reference proteome</keyword>
<evidence type="ECO:0000313" key="2">
    <source>
        <dbReference type="Proteomes" id="UP000199580"/>
    </source>
</evidence>
<protein>
    <recommendedName>
        <fullName evidence="3">DUF2786 domain-containing protein</fullName>
    </recommendedName>
</protein>